<dbReference type="Proteomes" id="UP000078354">
    <property type="component" value="Chromosome"/>
</dbReference>
<dbReference type="PROSITE" id="PS51257">
    <property type="entry name" value="PROKAR_LIPOPROTEIN"/>
    <property type="match status" value="1"/>
</dbReference>
<evidence type="ECO:0000313" key="2">
    <source>
        <dbReference type="EMBL" id="ANJ55816.1"/>
    </source>
</evidence>
<evidence type="ECO:0008006" key="4">
    <source>
        <dbReference type="Google" id="ProtNLM"/>
    </source>
</evidence>
<keyword evidence="1" id="KW-0732">Signal</keyword>
<accession>A0A191YSU7</accession>
<proteinExistence type="predicted"/>
<name>A0A191YSU7_9PSED</name>
<feature type="chain" id="PRO_5008249910" description="Lipoprotein" evidence="1">
    <location>
        <begin position="23"/>
        <end position="147"/>
    </location>
</feature>
<dbReference type="EMBL" id="CP014870">
    <property type="protein sequence ID" value="ANJ55816.1"/>
    <property type="molecule type" value="Genomic_DNA"/>
</dbReference>
<dbReference type="AlphaFoldDB" id="A0A191YSU7"/>
<protein>
    <recommendedName>
        <fullName evidence="4">Lipoprotein</fullName>
    </recommendedName>
</protein>
<organism evidence="2 3">
    <name type="scientific">Pseudomonas silesiensis</name>
    <dbReference type="NCBI Taxonomy" id="1853130"/>
    <lineage>
        <taxon>Bacteria</taxon>
        <taxon>Pseudomonadati</taxon>
        <taxon>Pseudomonadota</taxon>
        <taxon>Gammaproteobacteria</taxon>
        <taxon>Pseudomonadales</taxon>
        <taxon>Pseudomonadaceae</taxon>
        <taxon>Pseudomonas</taxon>
    </lineage>
</organism>
<evidence type="ECO:0000313" key="3">
    <source>
        <dbReference type="Proteomes" id="UP000078354"/>
    </source>
</evidence>
<dbReference type="OrthoDB" id="9133049at2"/>
<feature type="signal peptide" evidence="1">
    <location>
        <begin position="1"/>
        <end position="22"/>
    </location>
</feature>
<gene>
    <name evidence="2" type="ORF">PMA3_11925</name>
</gene>
<dbReference type="KEGG" id="psil:PMA3_11925"/>
<reference evidence="2 3" key="1">
    <citation type="journal article" date="2018" name="Syst. Appl. Microbiol.">
        <title>Pseudomonas silesiensis sp. nov. strain A3T isolated from a biological pesticide sewage treatment plant and analysis of the complete genome sequence.</title>
        <authorList>
            <person name="Kaminski M.A."/>
            <person name="Furmanczyk E.M."/>
            <person name="Sobczak A."/>
            <person name="Dziembowski A."/>
            <person name="Lipinski L."/>
        </authorList>
    </citation>
    <scope>NUCLEOTIDE SEQUENCE [LARGE SCALE GENOMIC DNA]</scope>
    <source>
        <strain evidence="2 3">A3</strain>
    </source>
</reference>
<dbReference type="RefSeq" id="WP_064677344.1">
    <property type="nucleotide sequence ID" value="NZ_CP014870.1"/>
</dbReference>
<keyword evidence="3" id="KW-1185">Reference proteome</keyword>
<evidence type="ECO:0000256" key="1">
    <source>
        <dbReference type="SAM" id="SignalP"/>
    </source>
</evidence>
<sequence>MNRTSWLALVVAAGAISSCASRTEIVDVPLNATPQNAEHIARATLSPVGNQTSIWLTVGGVPHDMAVSSRLDTAIYAGSCQQLSAQPAYRTRQANSVDYPSLAPRTKHWAQAPVALSELTKGDYVLLVRSSPADGSRPLFCGNINAG</sequence>